<keyword evidence="2" id="KW-1185">Reference proteome</keyword>
<name>A0ACC5P287_9BACT</name>
<accession>A0ACC5P287</accession>
<comment type="caution">
    <text evidence="1">The sequence shown here is derived from an EMBL/GenBank/DDBJ whole genome shotgun (WGS) entry which is preliminary data.</text>
</comment>
<protein>
    <submittedName>
        <fullName evidence="1">Uncharacterized protein</fullName>
    </submittedName>
</protein>
<organism evidence="1 2">
    <name type="scientific">Tunturiibacter gelidiferens</name>
    <dbReference type="NCBI Taxonomy" id="3069689"/>
    <lineage>
        <taxon>Bacteria</taxon>
        <taxon>Pseudomonadati</taxon>
        <taxon>Acidobacteriota</taxon>
        <taxon>Terriglobia</taxon>
        <taxon>Terriglobales</taxon>
        <taxon>Acidobacteriaceae</taxon>
        <taxon>Tunturiibacter</taxon>
    </lineage>
</organism>
<sequence length="191" mass="21890">MIGEVRDDARLTADEISNRVTGSEYERTNYPTSTEVIDDSRNDPRIGSREVVRDVDVDREVAAQRLQVVDARVVDQRVGDERAAADQRPVEQRMDSALGNDQPGPLFPSNELNDLRARWDKAQIGFVDEPRTAVKQADELVATVVKRISEQFATERSELEHQWDRGDNVSTEDLRQALRRYRSFFDRLLAF</sequence>
<gene>
    <name evidence="1" type="ORF">HDF13_003233</name>
</gene>
<evidence type="ECO:0000313" key="2">
    <source>
        <dbReference type="Proteomes" id="UP000569005"/>
    </source>
</evidence>
<proteinExistence type="predicted"/>
<reference evidence="1" key="1">
    <citation type="submission" date="2020-08" db="EMBL/GenBank/DDBJ databases">
        <title>Genomic Encyclopedia of Type Strains, Phase IV (KMG-V): Genome sequencing to study the core and pangenomes of soil and plant-associated prokaryotes.</title>
        <authorList>
            <person name="Whitman W."/>
        </authorList>
    </citation>
    <scope>NUCLEOTIDE SEQUENCE</scope>
    <source>
        <strain evidence="1">M8UP15</strain>
    </source>
</reference>
<evidence type="ECO:0000313" key="1">
    <source>
        <dbReference type="EMBL" id="MBB5340900.1"/>
    </source>
</evidence>
<dbReference type="EMBL" id="JACHEA010000001">
    <property type="protein sequence ID" value="MBB5340900.1"/>
    <property type="molecule type" value="Genomic_DNA"/>
</dbReference>
<dbReference type="Proteomes" id="UP000569005">
    <property type="component" value="Unassembled WGS sequence"/>
</dbReference>